<protein>
    <submittedName>
        <fullName evidence="1">Uncharacterized protein</fullName>
    </submittedName>
</protein>
<evidence type="ECO:0000313" key="1">
    <source>
        <dbReference type="EMBL" id="MPA73478.1"/>
    </source>
</evidence>
<dbReference type="EMBL" id="GHES01042919">
    <property type="protein sequence ID" value="MPA73478.1"/>
    <property type="molecule type" value="Transcribed_RNA"/>
</dbReference>
<dbReference type="PANTHER" id="PTHR11439:SF467">
    <property type="entry name" value="INTEGRASE CATALYTIC DOMAIN-CONTAINING PROTEIN"/>
    <property type="match status" value="1"/>
</dbReference>
<name>A0A5B7BY08_DAVIN</name>
<reference evidence="1" key="1">
    <citation type="submission" date="2019-08" db="EMBL/GenBank/DDBJ databases">
        <title>Reference gene set and small RNA set construction with multiple tissues from Davidia involucrata Baill.</title>
        <authorList>
            <person name="Yang H."/>
            <person name="Zhou C."/>
            <person name="Li G."/>
            <person name="Wang J."/>
            <person name="Gao P."/>
            <person name="Wang M."/>
            <person name="Wang R."/>
            <person name="Zhao Y."/>
        </authorList>
    </citation>
    <scope>NUCLEOTIDE SEQUENCE</scope>
    <source>
        <tissue evidence="1">Mixed with DoveR01_LX</tissue>
    </source>
</reference>
<organism evidence="1">
    <name type="scientific">Davidia involucrata</name>
    <name type="common">Dove tree</name>
    <dbReference type="NCBI Taxonomy" id="16924"/>
    <lineage>
        <taxon>Eukaryota</taxon>
        <taxon>Viridiplantae</taxon>
        <taxon>Streptophyta</taxon>
        <taxon>Embryophyta</taxon>
        <taxon>Tracheophyta</taxon>
        <taxon>Spermatophyta</taxon>
        <taxon>Magnoliopsida</taxon>
        <taxon>eudicotyledons</taxon>
        <taxon>Gunneridae</taxon>
        <taxon>Pentapetalae</taxon>
        <taxon>asterids</taxon>
        <taxon>Cornales</taxon>
        <taxon>Nyssaceae</taxon>
        <taxon>Davidia</taxon>
    </lineage>
</organism>
<gene>
    <name evidence="1" type="ORF">Din_042919</name>
</gene>
<dbReference type="PANTHER" id="PTHR11439">
    <property type="entry name" value="GAG-POL-RELATED RETROTRANSPOSON"/>
    <property type="match status" value="1"/>
</dbReference>
<proteinExistence type="predicted"/>
<sequence>MDVVYQILRYLKSCPGLGLFYDSGSQSGLSCFTEANYAGSKIDRRSTSGFCTFYGNHLVSWKSKKQVVVSRSSVETEYQPMAQGICELLWLRSILGELGFVEKSSSMLFCDNKSAIMLASNSMLHERSKHIKVDIHFIREKDRSGIISPSFVPSSEKTANVLTKSVGPSLLQS</sequence>
<dbReference type="AlphaFoldDB" id="A0A5B7BY08"/>
<accession>A0A5B7BY08</accession>
<dbReference type="CDD" id="cd09272">
    <property type="entry name" value="RNase_HI_RT_Ty1"/>
    <property type="match status" value="1"/>
</dbReference>